<dbReference type="InterPro" id="IPR026055">
    <property type="entry name" value="FAR"/>
</dbReference>
<dbReference type="PANTHER" id="PTHR11011">
    <property type="entry name" value="MALE STERILITY PROTEIN 2-RELATED"/>
    <property type="match status" value="1"/>
</dbReference>
<comment type="function">
    <text evidence="1">Catalyzes the reduction of fatty acyl-CoA to fatty alcohols.</text>
</comment>
<dbReference type="GO" id="GO:0005777">
    <property type="term" value="C:peroxisome"/>
    <property type="evidence" value="ECO:0007669"/>
    <property type="project" value="TreeGrafter"/>
</dbReference>
<dbReference type="GO" id="GO:0035336">
    <property type="term" value="P:long-chain fatty-acyl-CoA metabolic process"/>
    <property type="evidence" value="ECO:0007669"/>
    <property type="project" value="TreeGrafter"/>
</dbReference>
<dbReference type="Proteomes" id="UP000075880">
    <property type="component" value="Unassembled WGS sequence"/>
</dbReference>
<name>A0AAG5DL56_ANOAO</name>
<dbReference type="EC" id="1.2.1.84" evidence="1"/>
<dbReference type="EnsemblMetazoa" id="ENSAATROPT012712">
    <property type="protein sequence ID" value="ENSAATROPP011539"/>
    <property type="gene ID" value="ENSAATROPG010345"/>
</dbReference>
<keyword evidence="1" id="KW-0560">Oxidoreductase</keyword>
<evidence type="ECO:0000259" key="2">
    <source>
        <dbReference type="Pfam" id="PF07993"/>
    </source>
</evidence>
<accession>A0AAG5DL56</accession>
<feature type="domain" description="Thioester reductase (TE)" evidence="2">
    <location>
        <begin position="1"/>
        <end position="94"/>
    </location>
</feature>
<evidence type="ECO:0000256" key="1">
    <source>
        <dbReference type="RuleBase" id="RU363097"/>
    </source>
</evidence>
<dbReference type="GO" id="GO:0080019">
    <property type="term" value="F:alcohol-forming very long-chain fatty acyl-CoA reductase activity"/>
    <property type="evidence" value="ECO:0007669"/>
    <property type="project" value="InterPro"/>
</dbReference>
<evidence type="ECO:0000313" key="3">
    <source>
        <dbReference type="EnsemblMetazoa" id="ENSAATROPP011539"/>
    </source>
</evidence>
<proteinExistence type="inferred from homology"/>
<dbReference type="Gene3D" id="3.40.50.720">
    <property type="entry name" value="NAD(P)-binding Rossmann-like Domain"/>
    <property type="match status" value="1"/>
</dbReference>
<comment type="catalytic activity">
    <reaction evidence="1">
        <text>a long-chain fatty acyl-CoA + 2 NADPH + 2 H(+) = a long-chain primary fatty alcohol + 2 NADP(+) + CoA</text>
        <dbReference type="Rhea" id="RHEA:52716"/>
        <dbReference type="ChEBI" id="CHEBI:15378"/>
        <dbReference type="ChEBI" id="CHEBI:57287"/>
        <dbReference type="ChEBI" id="CHEBI:57783"/>
        <dbReference type="ChEBI" id="CHEBI:58349"/>
        <dbReference type="ChEBI" id="CHEBI:77396"/>
        <dbReference type="ChEBI" id="CHEBI:83139"/>
        <dbReference type="EC" id="1.2.1.84"/>
    </reaction>
</comment>
<comment type="similarity">
    <text evidence="1">Belongs to the fatty acyl-CoA reductase family.</text>
</comment>
<dbReference type="InterPro" id="IPR013120">
    <property type="entry name" value="FAR_NAD-bd"/>
</dbReference>
<dbReference type="AlphaFoldDB" id="A0AAG5DL56"/>
<evidence type="ECO:0000313" key="4">
    <source>
        <dbReference type="Proteomes" id="UP000075880"/>
    </source>
</evidence>
<sequence>MRRLRAVLHVSTLYSNCDRPEIGERVYPDVCLNPDTVLQLSTVLSAEEMDGLQHCLVGALPNTYTFSKKCAETLIQQQFSTLPVGIFRPPIVLSTY</sequence>
<dbReference type="PANTHER" id="PTHR11011:SF81">
    <property type="entry name" value="FATTY ACYL-COA REDUCTASE"/>
    <property type="match status" value="1"/>
</dbReference>
<keyword evidence="1" id="KW-0444">Lipid biosynthesis</keyword>
<reference evidence="3" key="1">
    <citation type="submission" date="2024-04" db="UniProtKB">
        <authorList>
            <consortium name="EnsemblMetazoa"/>
        </authorList>
    </citation>
    <scope>IDENTIFICATION</scope>
    <source>
        <strain evidence="3">EBRO</strain>
    </source>
</reference>
<dbReference type="GO" id="GO:0102965">
    <property type="term" value="F:alcohol-forming long-chain fatty acyl-CoA reductase activity"/>
    <property type="evidence" value="ECO:0007669"/>
    <property type="project" value="UniProtKB-EC"/>
</dbReference>
<keyword evidence="1" id="KW-0521">NADP</keyword>
<organism evidence="3 4">
    <name type="scientific">Anopheles atroparvus</name>
    <name type="common">European mosquito</name>
    <dbReference type="NCBI Taxonomy" id="41427"/>
    <lineage>
        <taxon>Eukaryota</taxon>
        <taxon>Metazoa</taxon>
        <taxon>Ecdysozoa</taxon>
        <taxon>Arthropoda</taxon>
        <taxon>Hexapoda</taxon>
        <taxon>Insecta</taxon>
        <taxon>Pterygota</taxon>
        <taxon>Neoptera</taxon>
        <taxon>Endopterygota</taxon>
        <taxon>Diptera</taxon>
        <taxon>Nematocera</taxon>
        <taxon>Culicoidea</taxon>
        <taxon>Culicidae</taxon>
        <taxon>Anophelinae</taxon>
        <taxon>Anopheles</taxon>
    </lineage>
</organism>
<protein>
    <recommendedName>
        <fullName evidence="1">Fatty acyl-CoA reductase</fullName>
        <ecNumber evidence="1">1.2.1.84</ecNumber>
    </recommendedName>
</protein>
<keyword evidence="1" id="KW-0443">Lipid metabolism</keyword>
<keyword evidence="4" id="KW-1185">Reference proteome</keyword>
<dbReference type="Pfam" id="PF07993">
    <property type="entry name" value="NAD_binding_4"/>
    <property type="match status" value="1"/>
</dbReference>